<proteinExistence type="predicted"/>
<keyword evidence="1" id="KW-0808">Transferase</keyword>
<evidence type="ECO:0000313" key="2">
    <source>
        <dbReference type="EMBL" id="VYS49442.1"/>
    </source>
</evidence>
<dbReference type="PANTHER" id="PTHR14456">
    <property type="entry name" value="INOSITOL POLYPHOSPHATE KINASE 1"/>
    <property type="match status" value="1"/>
</dbReference>
<keyword evidence="1" id="KW-0547">Nucleotide-binding</keyword>
<reference evidence="2 3" key="1">
    <citation type="submission" date="2019-11" db="EMBL/GenBank/DDBJ databases">
        <authorList>
            <person name="Jiao W.-B."/>
            <person name="Schneeberger K."/>
        </authorList>
    </citation>
    <scope>NUCLEOTIDE SEQUENCE [LARGE SCALE GENOMIC DNA]</scope>
    <source>
        <strain evidence="3">cv. An-1</strain>
    </source>
</reference>
<accession>A0A654EPH4</accession>
<gene>
    <name evidence="2" type="ORF">AN1_LOCUS4920</name>
</gene>
<comment type="catalytic activity">
    <reaction evidence="1">
        <text>1D-myo-inositol 1,3,4,5,6-pentakisphosphate + ATP = 1D-myo-inositol hexakisphosphate + ADP + H(+)</text>
        <dbReference type="Rhea" id="RHEA:20313"/>
        <dbReference type="ChEBI" id="CHEBI:15378"/>
        <dbReference type="ChEBI" id="CHEBI:30616"/>
        <dbReference type="ChEBI" id="CHEBI:57733"/>
        <dbReference type="ChEBI" id="CHEBI:58130"/>
        <dbReference type="ChEBI" id="CHEBI:456216"/>
        <dbReference type="EC" id="2.7.1.158"/>
    </reaction>
</comment>
<evidence type="ECO:0000256" key="1">
    <source>
        <dbReference type="RuleBase" id="RU364126"/>
    </source>
</evidence>
<keyword evidence="1" id="KW-0418">Kinase</keyword>
<dbReference type="Gene3D" id="3.30.200.110">
    <property type="entry name" value="Inositol-pentakisphosphate 2-kinase, N-lobe"/>
    <property type="match status" value="1"/>
</dbReference>
<comment type="domain">
    <text evidence="1">The EXKPK motif is conserved in inositol-pentakisphosphate 2-kinases of both family 1 and 2.</text>
</comment>
<keyword evidence="1" id="KW-0067">ATP-binding</keyword>
<name>A0A654EPH4_ARATH</name>
<dbReference type="EC" id="2.7.1.158" evidence="1"/>
<comment type="function">
    <text evidence="1">Phosphorylates Ins(1,3,4,5,6)P5 at position 2 to form Ins(1,2,3,4,5,6)P6 (InsP6 or phytate).</text>
</comment>
<dbReference type="Pfam" id="PF06090">
    <property type="entry name" value="Ins_P5_2-kin"/>
    <property type="match status" value="1"/>
</dbReference>
<dbReference type="GO" id="GO:0035299">
    <property type="term" value="F:inositol-1,3,4,5,6-pentakisphosphate 2-kinase activity"/>
    <property type="evidence" value="ECO:0007669"/>
    <property type="project" value="UniProtKB-EC"/>
</dbReference>
<evidence type="ECO:0000313" key="3">
    <source>
        <dbReference type="Proteomes" id="UP000426265"/>
    </source>
</evidence>
<dbReference type="InterPro" id="IPR009286">
    <property type="entry name" value="Ins_P5_2-kin"/>
</dbReference>
<sequence length="439" mass="50138">MLHPRRVDHKIKASLFFLNVDERRVLGAIKIQKMEEIVFETKDAVDWSYRSEGVVNLVLAYTGSSPTFVIGKGDEDKKIRNTRNENGDRSGSCLTTQEKLIWGEIKDLVSCQNKEIVDYLFVKHVMKPLLGHKYVTPGVSLPCHDCNTLQRLQESPSCIWDVLKICLPVEKEFLESVKKIVTSQRHPWRANTLSVDTNRSFALLMPKCGFLSSSSFIAEENVIKKSISRFEMYQVVKLRENQISQISEYDPLDLFSGSKDRIHKAIKALYSTPQNSLQVFLNGSLVFGGFRGGICKTTSKLELAFEHTLKDFFKTEDDSGLRANAFIELVAETVYASGALDQLLEVQKLDKYNIEGAIHAYYDLVDQPCKACQELESSKLSNQFGSMHSLPQDEKTNRDWALKPLFPRPLERMEAYYESDKKIMKTYLEMLKKKGDRST</sequence>
<dbReference type="PANTHER" id="PTHR14456:SF5">
    <property type="entry name" value="INOSITOL-PENTAKISPHOSPHATE 2-KINASE"/>
    <property type="match status" value="1"/>
</dbReference>
<dbReference type="Proteomes" id="UP000426265">
    <property type="component" value="Unassembled WGS sequence"/>
</dbReference>
<dbReference type="InterPro" id="IPR043001">
    <property type="entry name" value="IP5_2-K_N_lobe"/>
</dbReference>
<protein>
    <recommendedName>
        <fullName evidence="1">Inositol-pentakisphosphate 2-kinase</fullName>
        <ecNumber evidence="1">2.7.1.158</ecNumber>
    </recommendedName>
</protein>
<dbReference type="GO" id="GO:0005524">
    <property type="term" value="F:ATP binding"/>
    <property type="evidence" value="ECO:0007669"/>
    <property type="project" value="UniProtKB-KW"/>
</dbReference>
<dbReference type="EMBL" id="CACRSJ010000104">
    <property type="protein sequence ID" value="VYS49442.1"/>
    <property type="molecule type" value="Genomic_DNA"/>
</dbReference>
<dbReference type="AlphaFoldDB" id="A0A654EPH4"/>
<organism evidence="2 3">
    <name type="scientific">Arabidopsis thaliana</name>
    <name type="common">Mouse-ear cress</name>
    <dbReference type="NCBI Taxonomy" id="3702"/>
    <lineage>
        <taxon>Eukaryota</taxon>
        <taxon>Viridiplantae</taxon>
        <taxon>Streptophyta</taxon>
        <taxon>Embryophyta</taxon>
        <taxon>Tracheophyta</taxon>
        <taxon>Spermatophyta</taxon>
        <taxon>Magnoliopsida</taxon>
        <taxon>eudicotyledons</taxon>
        <taxon>Gunneridae</taxon>
        <taxon>Pentapetalae</taxon>
        <taxon>rosids</taxon>
        <taxon>malvids</taxon>
        <taxon>Brassicales</taxon>
        <taxon>Brassicaceae</taxon>
        <taxon>Camelineae</taxon>
        <taxon>Arabidopsis</taxon>
    </lineage>
</organism>